<organism evidence="1 2">
    <name type="scientific">Vitis vinifera</name>
    <name type="common">Grape</name>
    <dbReference type="NCBI Taxonomy" id="29760"/>
    <lineage>
        <taxon>Eukaryota</taxon>
        <taxon>Viridiplantae</taxon>
        <taxon>Streptophyta</taxon>
        <taxon>Embryophyta</taxon>
        <taxon>Tracheophyta</taxon>
        <taxon>Spermatophyta</taxon>
        <taxon>Magnoliopsida</taxon>
        <taxon>eudicotyledons</taxon>
        <taxon>Gunneridae</taxon>
        <taxon>Pentapetalae</taxon>
        <taxon>rosids</taxon>
        <taxon>Vitales</taxon>
        <taxon>Vitaceae</taxon>
        <taxon>Viteae</taxon>
        <taxon>Vitis</taxon>
    </lineage>
</organism>
<dbReference type="Proteomes" id="UP000288805">
    <property type="component" value="Unassembled WGS sequence"/>
</dbReference>
<gene>
    <name evidence="1" type="ORF">CK203_080549</name>
</gene>
<reference evidence="1 2" key="1">
    <citation type="journal article" date="2018" name="PLoS Genet.">
        <title>Population sequencing reveals clonal diversity and ancestral inbreeding in the grapevine cultivar Chardonnay.</title>
        <authorList>
            <person name="Roach M.J."/>
            <person name="Johnson D.L."/>
            <person name="Bohlmann J."/>
            <person name="van Vuuren H.J."/>
            <person name="Jones S.J."/>
            <person name="Pretorius I.S."/>
            <person name="Schmidt S.A."/>
            <person name="Borneman A.R."/>
        </authorList>
    </citation>
    <scope>NUCLEOTIDE SEQUENCE [LARGE SCALE GENOMIC DNA]</scope>
    <source>
        <strain evidence="2">cv. Chardonnay</strain>
        <tissue evidence="1">Leaf</tissue>
    </source>
</reference>
<proteinExistence type="predicted"/>
<name>A0A438D9H2_VITVI</name>
<comment type="caution">
    <text evidence="1">The sequence shown here is derived from an EMBL/GenBank/DDBJ whole genome shotgun (WGS) entry which is preliminary data.</text>
</comment>
<evidence type="ECO:0000313" key="2">
    <source>
        <dbReference type="Proteomes" id="UP000288805"/>
    </source>
</evidence>
<sequence length="225" mass="24140">MEDLQWARLLVKRNGGSPPSLVERGKAVVTVAKEGGDASARAGARVGAMEDSRLEDCLTEDGTQSQPVGRVRTRIQLGAKTGLQSGPMHRSAWAGVLWEWQWEAQGKGRALGLLKGMGLHFEVISSCSSKAQMEKGSSAMERIRALRAQTTDSALLEEDARYVPSSSGMVALDPSPPFFLLLVGLQGRSLSTVLGFVESTKGDCLCKEIGHSSSLWEVLGLGRDQ</sequence>
<dbReference type="EMBL" id="QGNW01001726">
    <property type="protein sequence ID" value="RVW32117.1"/>
    <property type="molecule type" value="Genomic_DNA"/>
</dbReference>
<dbReference type="AlphaFoldDB" id="A0A438D9H2"/>
<evidence type="ECO:0000313" key="1">
    <source>
        <dbReference type="EMBL" id="RVW32117.1"/>
    </source>
</evidence>
<accession>A0A438D9H2</accession>
<protein>
    <submittedName>
        <fullName evidence="1">Uncharacterized protein</fullName>
    </submittedName>
</protein>